<feature type="region of interest" description="Disordered" evidence="2">
    <location>
        <begin position="1"/>
        <end position="63"/>
    </location>
</feature>
<evidence type="ECO:0000256" key="1">
    <source>
        <dbReference type="SAM" id="Coils"/>
    </source>
</evidence>
<feature type="region of interest" description="Disordered" evidence="2">
    <location>
        <begin position="178"/>
        <end position="237"/>
    </location>
</feature>
<accession>A0ABU6F5S2</accession>
<comment type="caution">
    <text evidence="3">The sequence shown here is derived from an EMBL/GenBank/DDBJ whole genome shotgun (WGS) entry which is preliminary data.</text>
</comment>
<gene>
    <name evidence="3" type="ORF">OKJ99_17880</name>
</gene>
<dbReference type="RefSeq" id="WP_326017442.1">
    <property type="nucleotide sequence ID" value="NZ_JAOZYC010000117.1"/>
</dbReference>
<proteinExistence type="predicted"/>
<reference evidence="3 4" key="1">
    <citation type="submission" date="2022-10" db="EMBL/GenBank/DDBJ databases">
        <authorList>
            <person name="Xie J."/>
            <person name="Shen N."/>
        </authorList>
    </citation>
    <scope>NUCLEOTIDE SEQUENCE [LARGE SCALE GENOMIC DNA]</scope>
    <source>
        <strain evidence="3 4">YIM65594</strain>
    </source>
</reference>
<feature type="coiled-coil region" evidence="1">
    <location>
        <begin position="105"/>
        <end position="143"/>
    </location>
</feature>
<keyword evidence="4" id="KW-1185">Reference proteome</keyword>
<name>A0ABU6F5S2_9ACTN</name>
<protein>
    <submittedName>
        <fullName evidence="3">Uncharacterized protein</fullName>
    </submittedName>
</protein>
<sequence length="237" mass="26188">MADDARRGEAEHADEERARLHAREIGADERDRTADGRDEVADRRDELADDRQRRADLRDLRADQRDKSLDIQGGWLDQRHPAGGVADLAIIQRALTTIARSRDLIRDSQARLDRAEGAVSRAKARAQREQEAVEREVSATARQVGDSDIPGGLAADVERLRKLALMLVTELGAAQDASAEQHERLAHGNSRHKDFHRAHAEQARTEARRTREAARLLSPEPSTSEDEGRGGGAAPSD</sequence>
<evidence type="ECO:0000313" key="3">
    <source>
        <dbReference type="EMBL" id="MEB8339365.1"/>
    </source>
</evidence>
<dbReference type="Proteomes" id="UP001354931">
    <property type="component" value="Unassembled WGS sequence"/>
</dbReference>
<organism evidence="3 4">
    <name type="scientific">Streptomyces endophyticus</name>
    <dbReference type="NCBI Taxonomy" id="714166"/>
    <lineage>
        <taxon>Bacteria</taxon>
        <taxon>Bacillati</taxon>
        <taxon>Actinomycetota</taxon>
        <taxon>Actinomycetes</taxon>
        <taxon>Kitasatosporales</taxon>
        <taxon>Streptomycetaceae</taxon>
        <taxon>Streptomyces</taxon>
    </lineage>
</organism>
<evidence type="ECO:0000256" key="2">
    <source>
        <dbReference type="SAM" id="MobiDB-lite"/>
    </source>
</evidence>
<feature type="compositionally biased region" description="Basic and acidic residues" evidence="2">
    <location>
        <begin position="197"/>
        <end position="214"/>
    </location>
</feature>
<evidence type="ECO:0000313" key="4">
    <source>
        <dbReference type="Proteomes" id="UP001354931"/>
    </source>
</evidence>
<dbReference type="EMBL" id="JAOZYC010000117">
    <property type="protein sequence ID" value="MEB8339365.1"/>
    <property type="molecule type" value="Genomic_DNA"/>
</dbReference>
<keyword evidence="1" id="KW-0175">Coiled coil</keyword>